<evidence type="ECO:0000256" key="2">
    <source>
        <dbReference type="ARBA" id="ARBA00004651"/>
    </source>
</evidence>
<dbReference type="PANTHER" id="PTHR30074">
    <property type="entry name" value="FORMATE DEHYDROGENASE, NITRATE-INDUCIBLE, CYTOCHROME B556 FDN SUBUNIT"/>
    <property type="match status" value="1"/>
</dbReference>
<proteinExistence type="inferred from homology"/>
<dbReference type="GO" id="GO:0022904">
    <property type="term" value="P:respiratory electron transport chain"/>
    <property type="evidence" value="ECO:0007669"/>
    <property type="project" value="InterPro"/>
</dbReference>
<dbReference type="AlphaFoldDB" id="A0A1I2DW54"/>
<dbReference type="GO" id="GO:0009061">
    <property type="term" value="P:anaerobic respiration"/>
    <property type="evidence" value="ECO:0007669"/>
    <property type="project" value="TreeGrafter"/>
</dbReference>
<dbReference type="Gene3D" id="1.20.950.20">
    <property type="entry name" value="Transmembrane di-heme cytochromes, Chain C"/>
    <property type="match status" value="1"/>
</dbReference>
<evidence type="ECO:0000256" key="6">
    <source>
        <dbReference type="ARBA" id="ARBA00022617"/>
    </source>
</evidence>
<reference evidence="16 17" key="1">
    <citation type="submission" date="2016-10" db="EMBL/GenBank/DDBJ databases">
        <authorList>
            <person name="de Groot N.N."/>
        </authorList>
    </citation>
    <scope>NUCLEOTIDE SEQUENCE [LARGE SCALE GENOMIC DNA]</scope>
    <source>
        <strain evidence="16 17">DSM 11443</strain>
    </source>
</reference>
<evidence type="ECO:0000313" key="17">
    <source>
        <dbReference type="Proteomes" id="UP000198977"/>
    </source>
</evidence>
<dbReference type="InterPro" id="IPR011577">
    <property type="entry name" value="Cyt_b561_bac/Ni-Hgenase"/>
</dbReference>
<feature type="transmembrane region" description="Helical" evidence="13">
    <location>
        <begin position="270"/>
        <end position="291"/>
    </location>
</feature>
<keyword evidence="4" id="KW-0813">Transport</keyword>
<evidence type="ECO:0000256" key="11">
    <source>
        <dbReference type="ARBA" id="ARBA00023004"/>
    </source>
</evidence>
<evidence type="ECO:0000256" key="14">
    <source>
        <dbReference type="SAM" id="SignalP"/>
    </source>
</evidence>
<evidence type="ECO:0000256" key="4">
    <source>
        <dbReference type="ARBA" id="ARBA00022448"/>
    </source>
</evidence>
<evidence type="ECO:0000256" key="12">
    <source>
        <dbReference type="ARBA" id="ARBA00023136"/>
    </source>
</evidence>
<feature type="transmembrane region" description="Helical" evidence="13">
    <location>
        <begin position="169"/>
        <end position="190"/>
    </location>
</feature>
<feature type="domain" description="Cytochrome b561 bacterial/Ni-hydrogenase" evidence="15">
    <location>
        <begin position="162"/>
        <end position="367"/>
    </location>
</feature>
<dbReference type="GO" id="GO:0009055">
    <property type="term" value="F:electron transfer activity"/>
    <property type="evidence" value="ECO:0007669"/>
    <property type="project" value="InterPro"/>
</dbReference>
<dbReference type="Pfam" id="PF01292">
    <property type="entry name" value="Ni_hydr_CYTB"/>
    <property type="match status" value="1"/>
</dbReference>
<keyword evidence="10 13" id="KW-1133">Transmembrane helix</keyword>
<keyword evidence="8" id="KW-0479">Metal-binding</keyword>
<keyword evidence="12 13" id="KW-0472">Membrane</keyword>
<evidence type="ECO:0000256" key="5">
    <source>
        <dbReference type="ARBA" id="ARBA00022475"/>
    </source>
</evidence>
<dbReference type="NCBIfam" id="TIGR01583">
    <property type="entry name" value="formate-DH-gamm"/>
    <property type="match status" value="1"/>
</dbReference>
<dbReference type="GO" id="GO:0015944">
    <property type="term" value="P:formate oxidation"/>
    <property type="evidence" value="ECO:0007669"/>
    <property type="project" value="TreeGrafter"/>
</dbReference>
<dbReference type="STRING" id="74348.SAMN04488523_11119"/>
<dbReference type="GO" id="GO:0009326">
    <property type="term" value="C:formate dehydrogenase complex"/>
    <property type="evidence" value="ECO:0007669"/>
    <property type="project" value="InterPro"/>
</dbReference>
<gene>
    <name evidence="16" type="ORF">SAMN04488523_11119</name>
</gene>
<keyword evidence="5" id="KW-1003">Cell membrane</keyword>
<evidence type="ECO:0000313" key="16">
    <source>
        <dbReference type="EMBL" id="SFE84481.1"/>
    </source>
</evidence>
<evidence type="ECO:0000256" key="1">
    <source>
        <dbReference type="ARBA" id="ARBA00001971"/>
    </source>
</evidence>
<sequence length="397" mass="43960">MRSIIITCLALMVWAGIATAQDVVAPQTSTVTTSPSTTSLQEILRRQEGLKVDQEDRARVTGEGEEGMPITAPLGTRGGASDPDLWRALRFDVADVSTQQRGPAARTLIQEGGMWWLDFRRGPLLTYGAIFLGGTLAVLAIFYLIRGKVRIEGPITGRRIERFKAIERFAHWLLATSFILLGLTGLFTLFGRKVLIPAFGLEAFSFIATGSKWVHNNISWAFMIALVMIFIFWVLHNLPDRTDINWLLKGGGIFGKGHPPAKKFNAGQKIIFWSVIILGGSISVSGLSLLFPFEFNLFAMTFEKLNAIGAPGWFGFDALETNLSPQEEMQYSQLWHAIISLVLTGIIFAHIYIGTLGMEGAFDAMGSGDVEEQWAREHHSLWVAEVEKRNTLTVEEA</sequence>
<name>A0A1I2DW54_9RHOB</name>
<comment type="similarity">
    <text evidence="3">Belongs to the formate dehydrogenase gamma subunit family.</text>
</comment>
<accession>A0A1I2DW54</accession>
<evidence type="ECO:0000259" key="15">
    <source>
        <dbReference type="Pfam" id="PF01292"/>
    </source>
</evidence>
<evidence type="ECO:0000256" key="7">
    <source>
        <dbReference type="ARBA" id="ARBA00022692"/>
    </source>
</evidence>
<dbReference type="GO" id="GO:0005886">
    <property type="term" value="C:plasma membrane"/>
    <property type="evidence" value="ECO:0007669"/>
    <property type="project" value="UniProtKB-SubCell"/>
</dbReference>
<dbReference type="SUPFAM" id="SSF81342">
    <property type="entry name" value="Transmembrane di-heme cytochromes"/>
    <property type="match status" value="1"/>
</dbReference>
<feature type="transmembrane region" description="Helical" evidence="13">
    <location>
        <begin position="218"/>
        <end position="235"/>
    </location>
</feature>
<dbReference type="RefSeq" id="WP_093924673.1">
    <property type="nucleotide sequence ID" value="NZ_FOMW01000011.1"/>
</dbReference>
<comment type="subcellular location">
    <subcellularLocation>
        <location evidence="2">Cell membrane</location>
        <topology evidence="2">Multi-pass membrane protein</topology>
    </subcellularLocation>
</comment>
<protein>
    <submittedName>
        <fullName evidence="16">Formate dehydrogenase gamma subunit</fullName>
    </submittedName>
</protein>
<keyword evidence="14" id="KW-0732">Signal</keyword>
<feature type="chain" id="PRO_5011744408" evidence="14">
    <location>
        <begin position="21"/>
        <end position="397"/>
    </location>
</feature>
<evidence type="ECO:0000256" key="9">
    <source>
        <dbReference type="ARBA" id="ARBA00022982"/>
    </source>
</evidence>
<keyword evidence="9" id="KW-0249">Electron transport</keyword>
<evidence type="ECO:0000256" key="10">
    <source>
        <dbReference type="ARBA" id="ARBA00022989"/>
    </source>
</evidence>
<keyword evidence="7 13" id="KW-0812">Transmembrane</keyword>
<dbReference type="GO" id="GO:0008863">
    <property type="term" value="F:formate dehydrogenase (NAD+) activity"/>
    <property type="evidence" value="ECO:0007669"/>
    <property type="project" value="InterPro"/>
</dbReference>
<feature type="transmembrane region" description="Helical" evidence="13">
    <location>
        <begin position="334"/>
        <end position="353"/>
    </location>
</feature>
<evidence type="ECO:0000256" key="13">
    <source>
        <dbReference type="SAM" id="Phobius"/>
    </source>
</evidence>
<keyword evidence="17" id="KW-1185">Reference proteome</keyword>
<dbReference type="GO" id="GO:0046872">
    <property type="term" value="F:metal ion binding"/>
    <property type="evidence" value="ECO:0007669"/>
    <property type="project" value="UniProtKB-KW"/>
</dbReference>
<dbReference type="Proteomes" id="UP000198977">
    <property type="component" value="Unassembled WGS sequence"/>
</dbReference>
<keyword evidence="6" id="KW-0349">Heme</keyword>
<dbReference type="PANTHER" id="PTHR30074:SF6">
    <property type="entry name" value="FORMATE DEHYDROGENASE GAMMA SUBUNIT"/>
    <property type="match status" value="1"/>
</dbReference>
<dbReference type="OrthoDB" id="9790598at2"/>
<dbReference type="InterPro" id="IPR016174">
    <property type="entry name" value="Di-haem_cyt_TM"/>
</dbReference>
<feature type="transmembrane region" description="Helical" evidence="13">
    <location>
        <begin position="124"/>
        <end position="145"/>
    </location>
</feature>
<dbReference type="InterPro" id="IPR051817">
    <property type="entry name" value="FDH_cytochrome_b556_subunit"/>
</dbReference>
<dbReference type="GO" id="GO:0036397">
    <property type="term" value="F:formate dehydrogenase (quinone) activity"/>
    <property type="evidence" value="ECO:0007669"/>
    <property type="project" value="TreeGrafter"/>
</dbReference>
<evidence type="ECO:0000256" key="3">
    <source>
        <dbReference type="ARBA" id="ARBA00010747"/>
    </source>
</evidence>
<dbReference type="InterPro" id="IPR006471">
    <property type="entry name" value="Formate_DH_gsu"/>
</dbReference>
<organism evidence="16 17">
    <name type="scientific">Sulfitobacter brevis</name>
    <dbReference type="NCBI Taxonomy" id="74348"/>
    <lineage>
        <taxon>Bacteria</taxon>
        <taxon>Pseudomonadati</taxon>
        <taxon>Pseudomonadota</taxon>
        <taxon>Alphaproteobacteria</taxon>
        <taxon>Rhodobacterales</taxon>
        <taxon>Roseobacteraceae</taxon>
        <taxon>Sulfitobacter</taxon>
    </lineage>
</organism>
<dbReference type="EMBL" id="FOMW01000011">
    <property type="protein sequence ID" value="SFE84481.1"/>
    <property type="molecule type" value="Genomic_DNA"/>
</dbReference>
<comment type="cofactor">
    <cofactor evidence="1">
        <name>heme</name>
        <dbReference type="ChEBI" id="CHEBI:30413"/>
    </cofactor>
</comment>
<keyword evidence="11" id="KW-0408">Iron</keyword>
<evidence type="ECO:0000256" key="8">
    <source>
        <dbReference type="ARBA" id="ARBA00022723"/>
    </source>
</evidence>
<feature type="signal peptide" evidence="14">
    <location>
        <begin position="1"/>
        <end position="20"/>
    </location>
</feature>